<accession>A0A6G0WJ40</accession>
<feature type="region of interest" description="Disordered" evidence="1">
    <location>
        <begin position="145"/>
        <end position="186"/>
    </location>
</feature>
<dbReference type="EMBL" id="VJMJ01000200">
    <property type="protein sequence ID" value="KAF0727219.1"/>
    <property type="molecule type" value="Genomic_DNA"/>
</dbReference>
<dbReference type="Pfam" id="PF07987">
    <property type="entry name" value="DUF1775"/>
    <property type="match status" value="1"/>
</dbReference>
<evidence type="ECO:0000313" key="5">
    <source>
        <dbReference type="Proteomes" id="UP000481153"/>
    </source>
</evidence>
<feature type="domain" description="YncI copper-binding" evidence="3">
    <location>
        <begin position="20"/>
        <end position="157"/>
    </location>
</feature>
<dbReference type="Proteomes" id="UP000481153">
    <property type="component" value="Unassembled WGS sequence"/>
</dbReference>
<sequence length="207" mass="21562">MHASALFAVVAALATTVSGHVECNPPVAKPNGYFVTAFRVPHSYPGAKTTNVSVSIPDGVASVKPRQIGGWDVAFETKKVNGTDAISKVTWYGGSLPNELYQDFGIQMKIPDLPIGTILYFPVTQNTDPNGTIAWTSIPDASGKLADASHPAPKVTLVNSTDSDDHDHSSNSTNSTKAPNATTVAPTKSSAVAVTTSVAVALLALFI</sequence>
<feature type="chain" id="PRO_5026105795" description="YncI copper-binding domain-containing protein" evidence="2">
    <location>
        <begin position="20"/>
        <end position="207"/>
    </location>
</feature>
<dbReference type="Gene3D" id="2.60.40.2230">
    <property type="entry name" value="Uncharacterised protein YcnI-like PF07987, DUF1775"/>
    <property type="match status" value="1"/>
</dbReference>
<reference evidence="4 5" key="1">
    <citation type="submission" date="2019-07" db="EMBL/GenBank/DDBJ databases">
        <title>Genomics analysis of Aphanomyces spp. identifies a new class of oomycete effector associated with host adaptation.</title>
        <authorList>
            <person name="Gaulin E."/>
        </authorList>
    </citation>
    <scope>NUCLEOTIDE SEQUENCE [LARGE SCALE GENOMIC DNA]</scope>
    <source>
        <strain evidence="4 5">ATCC 201684</strain>
    </source>
</reference>
<dbReference type="CDD" id="cd08545">
    <property type="entry name" value="YcnI_like"/>
    <property type="match status" value="1"/>
</dbReference>
<evidence type="ECO:0000256" key="2">
    <source>
        <dbReference type="SAM" id="SignalP"/>
    </source>
</evidence>
<comment type="caution">
    <text evidence="4">The sequence shown here is derived from an EMBL/GenBank/DDBJ whole genome shotgun (WGS) entry which is preliminary data.</text>
</comment>
<evidence type="ECO:0000259" key="3">
    <source>
        <dbReference type="Pfam" id="PF07987"/>
    </source>
</evidence>
<name>A0A6G0WJ40_9STRA</name>
<evidence type="ECO:0000256" key="1">
    <source>
        <dbReference type="SAM" id="MobiDB-lite"/>
    </source>
</evidence>
<gene>
    <name evidence="4" type="ORF">Ae201684_014747</name>
</gene>
<keyword evidence="2" id="KW-0732">Signal</keyword>
<dbReference type="VEuPathDB" id="FungiDB:AeMF1_000132"/>
<organism evidence="4 5">
    <name type="scientific">Aphanomyces euteiches</name>
    <dbReference type="NCBI Taxonomy" id="100861"/>
    <lineage>
        <taxon>Eukaryota</taxon>
        <taxon>Sar</taxon>
        <taxon>Stramenopiles</taxon>
        <taxon>Oomycota</taxon>
        <taxon>Saprolegniomycetes</taxon>
        <taxon>Saprolegniales</taxon>
        <taxon>Verrucalvaceae</taxon>
        <taxon>Aphanomyces</taxon>
    </lineage>
</organism>
<feature type="compositionally biased region" description="Low complexity" evidence="1">
    <location>
        <begin position="170"/>
        <end position="186"/>
    </location>
</feature>
<dbReference type="InterPro" id="IPR038507">
    <property type="entry name" value="YcnI-like_sf"/>
</dbReference>
<proteinExistence type="predicted"/>
<keyword evidence="5" id="KW-1185">Reference proteome</keyword>
<dbReference type="InterPro" id="IPR012533">
    <property type="entry name" value="YcnI-copper_dom"/>
</dbReference>
<feature type="signal peptide" evidence="2">
    <location>
        <begin position="1"/>
        <end position="19"/>
    </location>
</feature>
<evidence type="ECO:0000313" key="4">
    <source>
        <dbReference type="EMBL" id="KAF0727219.1"/>
    </source>
</evidence>
<protein>
    <recommendedName>
        <fullName evidence="3">YncI copper-binding domain-containing protein</fullName>
    </recommendedName>
</protein>
<dbReference type="OrthoDB" id="4234at2759"/>
<dbReference type="AlphaFoldDB" id="A0A6G0WJ40"/>